<feature type="region of interest" description="Disordered" evidence="2">
    <location>
        <begin position="27"/>
        <end position="52"/>
    </location>
</feature>
<gene>
    <name evidence="3" type="ORF">ACE1B6_19745</name>
</gene>
<dbReference type="EMBL" id="JBHFNS010000073">
    <property type="protein sequence ID" value="MFB2937488.1"/>
    <property type="molecule type" value="Genomic_DNA"/>
</dbReference>
<keyword evidence="1" id="KW-0732">Signal</keyword>
<dbReference type="PROSITE" id="PS51257">
    <property type="entry name" value="PROKAR_LIPOPROTEIN"/>
    <property type="match status" value="1"/>
</dbReference>
<dbReference type="SUPFAM" id="SSF101756">
    <property type="entry name" value="Hypothetical protein YgiW"/>
    <property type="match status" value="1"/>
</dbReference>
<dbReference type="InterPro" id="IPR036700">
    <property type="entry name" value="BOBF_sf"/>
</dbReference>
<accession>A0ABV4YFP4</accession>
<evidence type="ECO:0000313" key="3">
    <source>
        <dbReference type="EMBL" id="MFB2937488.1"/>
    </source>
</evidence>
<proteinExistence type="predicted"/>
<dbReference type="InterPro" id="IPR005220">
    <property type="entry name" value="CarO-like"/>
</dbReference>
<evidence type="ECO:0000256" key="1">
    <source>
        <dbReference type="ARBA" id="ARBA00022729"/>
    </source>
</evidence>
<dbReference type="Pfam" id="PF04076">
    <property type="entry name" value="BOF"/>
    <property type="match status" value="1"/>
</dbReference>
<keyword evidence="4" id="KW-1185">Reference proteome</keyword>
<dbReference type="Proteomes" id="UP001576776">
    <property type="component" value="Unassembled WGS sequence"/>
</dbReference>
<sequence length="162" mass="17528">MRKFLILAVNGFGLSLLTGCLQLPPNPSEMEEISSSPSELSGATSPVTPAPRKTESMAFVGNTQTPVSIATLQQNSQTITISGTVKSVVGNEFTVNDGTGELIVDPGPRWWKKINVSPGEKLTVIGEFDDDELDAFKIIRSNGEQIKIRDRSGPPPWESRDD</sequence>
<dbReference type="Gene3D" id="2.40.50.200">
    <property type="entry name" value="Bacterial OB-fold"/>
    <property type="match status" value="1"/>
</dbReference>
<reference evidence="3 4" key="1">
    <citation type="submission" date="2024-09" db="EMBL/GenBank/DDBJ databases">
        <title>Floridaenema gen nov. (Aerosakkonemataceae, Aerosakkonematales ord. nov., Cyanobacteria) from benthic tropical and subtropical fresh waters, with the description of four new species.</title>
        <authorList>
            <person name="Moretto J.A."/>
            <person name="Berthold D.E."/>
            <person name="Lefler F.W."/>
            <person name="Huang I.-S."/>
            <person name="Laughinghouse H. IV."/>
        </authorList>
    </citation>
    <scope>NUCLEOTIDE SEQUENCE [LARGE SCALE GENOMIC DNA]</scope>
    <source>
        <strain evidence="3 4">BLCC-F154</strain>
    </source>
</reference>
<name>A0ABV4YFP4_9CYAN</name>
<evidence type="ECO:0000313" key="4">
    <source>
        <dbReference type="Proteomes" id="UP001576776"/>
    </source>
</evidence>
<dbReference type="NCBIfam" id="NF033674">
    <property type="entry name" value="stress_OB_fold"/>
    <property type="match status" value="1"/>
</dbReference>
<dbReference type="RefSeq" id="WP_413258969.1">
    <property type="nucleotide sequence ID" value="NZ_JBHFNS010000073.1"/>
</dbReference>
<organism evidence="3 4">
    <name type="scientific">Floridaenema fluviatile BLCC-F154</name>
    <dbReference type="NCBI Taxonomy" id="3153640"/>
    <lineage>
        <taxon>Bacteria</taxon>
        <taxon>Bacillati</taxon>
        <taxon>Cyanobacteriota</taxon>
        <taxon>Cyanophyceae</taxon>
        <taxon>Oscillatoriophycideae</taxon>
        <taxon>Aerosakkonematales</taxon>
        <taxon>Aerosakkonemataceae</taxon>
        <taxon>Floridanema</taxon>
        <taxon>Floridanema fluviatile</taxon>
    </lineage>
</organism>
<comment type="caution">
    <text evidence="3">The sequence shown here is derived from an EMBL/GenBank/DDBJ whole genome shotgun (WGS) entry which is preliminary data.</text>
</comment>
<protein>
    <submittedName>
        <fullName evidence="3">NirD/YgiW/YdeI family stress tolerance protein</fullName>
    </submittedName>
</protein>
<evidence type="ECO:0000256" key="2">
    <source>
        <dbReference type="SAM" id="MobiDB-lite"/>
    </source>
</evidence>